<accession>A0A2U9SDU4</accession>
<name>A0A2U9SDU4_9PROT</name>
<dbReference type="SUPFAM" id="SSF51197">
    <property type="entry name" value="Clavaminate synthase-like"/>
    <property type="match status" value="1"/>
</dbReference>
<reference evidence="2 3" key="1">
    <citation type="submission" date="2018-06" db="EMBL/GenBank/DDBJ databases">
        <title>Complete genome sequencing of Azospirillum sp. M2T2B2.</title>
        <authorList>
            <person name="Heo J."/>
            <person name="Kim S.-J."/>
            <person name="Kwon S.-W."/>
            <person name="Anandham R."/>
        </authorList>
    </citation>
    <scope>NUCLEOTIDE SEQUENCE [LARGE SCALE GENOMIC DNA]</scope>
    <source>
        <strain evidence="2 3">M2T2B2</strain>
        <plasmid evidence="2 3">unnamed2</plasmid>
    </source>
</reference>
<dbReference type="Gene3D" id="3.60.130.10">
    <property type="entry name" value="Clavaminate synthase-like"/>
    <property type="match status" value="1"/>
</dbReference>
<dbReference type="EMBL" id="CP029832">
    <property type="protein sequence ID" value="AWU97023.1"/>
    <property type="molecule type" value="Genomic_DNA"/>
</dbReference>
<keyword evidence="2" id="KW-0614">Plasmid</keyword>
<dbReference type="OrthoDB" id="9769888at2"/>
<gene>
    <name evidence="2" type="ORF">DM194_21775</name>
</gene>
<evidence type="ECO:0000313" key="3">
    <source>
        <dbReference type="Proteomes" id="UP000249605"/>
    </source>
</evidence>
<evidence type="ECO:0000313" key="2">
    <source>
        <dbReference type="EMBL" id="AWU97023.1"/>
    </source>
</evidence>
<evidence type="ECO:0000256" key="1">
    <source>
        <dbReference type="ARBA" id="ARBA00023002"/>
    </source>
</evidence>
<organism evidence="2 3">
    <name type="scientific">Azospirillum ramasamyi</name>
    <dbReference type="NCBI Taxonomy" id="682998"/>
    <lineage>
        <taxon>Bacteria</taxon>
        <taxon>Pseudomonadati</taxon>
        <taxon>Pseudomonadota</taxon>
        <taxon>Alphaproteobacteria</taxon>
        <taxon>Rhodospirillales</taxon>
        <taxon>Azospirillaceae</taxon>
        <taxon>Azospirillum</taxon>
    </lineage>
</organism>
<dbReference type="InterPro" id="IPR042098">
    <property type="entry name" value="TauD-like_sf"/>
</dbReference>
<keyword evidence="3" id="KW-1185">Reference proteome</keyword>
<geneLocation type="plasmid" evidence="2 3">
    <name>unnamed2</name>
</geneLocation>
<keyword evidence="1" id="KW-0560">Oxidoreductase</keyword>
<dbReference type="Proteomes" id="UP000249605">
    <property type="component" value="Plasmid unnamed2"/>
</dbReference>
<proteinExistence type="predicted"/>
<sequence>MAHGFAVADPIAGSFIGLITPPGDGTELIDWAGERADTIRDLLNERGALLFRGFESTPVDGLDRFLRPFSSQLLTHINQPTPRTQVNANVYTPPNTRPTIPSRSIARWPTTATGRCCEVMWWTALSAQEENSC</sequence>
<dbReference type="GO" id="GO:0016706">
    <property type="term" value="F:2-oxoglutarate-dependent dioxygenase activity"/>
    <property type="evidence" value="ECO:0007669"/>
    <property type="project" value="UniProtKB-ARBA"/>
</dbReference>
<dbReference type="AlphaFoldDB" id="A0A2U9SDU4"/>
<dbReference type="KEGG" id="azm:DM194_21775"/>
<protein>
    <submittedName>
        <fullName evidence="2">Uncharacterized protein</fullName>
    </submittedName>
</protein>